<proteinExistence type="predicted"/>
<dbReference type="Proteomes" id="UP000824242">
    <property type="component" value="Unassembled WGS sequence"/>
</dbReference>
<evidence type="ECO:0000256" key="1">
    <source>
        <dbReference type="SAM" id="Phobius"/>
    </source>
</evidence>
<organism evidence="2 3">
    <name type="scientific">Candidatus Caccousia avicola</name>
    <dbReference type="NCBI Taxonomy" id="2840721"/>
    <lineage>
        <taxon>Bacteria</taxon>
        <taxon>Bacillati</taxon>
        <taxon>Bacillota</taxon>
        <taxon>Clostridia</taxon>
        <taxon>Eubacteriales</taxon>
        <taxon>Oscillospiraceae</taxon>
        <taxon>Oscillospiraceae incertae sedis</taxon>
        <taxon>Candidatus Caccousia</taxon>
    </lineage>
</organism>
<gene>
    <name evidence="2" type="ORF">IAB89_04845</name>
</gene>
<keyword evidence="1" id="KW-0812">Transmembrane</keyword>
<feature type="transmembrane region" description="Helical" evidence="1">
    <location>
        <begin position="54"/>
        <end position="81"/>
    </location>
</feature>
<protein>
    <submittedName>
        <fullName evidence="2">DUF4321 domain-containing protein</fullName>
    </submittedName>
</protein>
<accession>A0A9D1AMR6</accession>
<sequence length="88" mass="9373">MKKNIIRTLLLVILLLLAIVLGKVIGNVTAGVSFLSWLGLSAQFGLAPATLDLAVLTVTFGVQISVNVAQAILLLVAILVYSRIHIHE</sequence>
<reference evidence="2" key="2">
    <citation type="journal article" date="2021" name="PeerJ">
        <title>Extensive microbial diversity within the chicken gut microbiome revealed by metagenomics and culture.</title>
        <authorList>
            <person name="Gilroy R."/>
            <person name="Ravi A."/>
            <person name="Getino M."/>
            <person name="Pursley I."/>
            <person name="Horton D.L."/>
            <person name="Alikhan N.F."/>
            <person name="Baker D."/>
            <person name="Gharbi K."/>
            <person name="Hall N."/>
            <person name="Watson M."/>
            <person name="Adriaenssens E.M."/>
            <person name="Foster-Nyarko E."/>
            <person name="Jarju S."/>
            <person name="Secka A."/>
            <person name="Antonio M."/>
            <person name="Oren A."/>
            <person name="Chaudhuri R.R."/>
            <person name="La Ragione R."/>
            <person name="Hildebrand F."/>
            <person name="Pallen M.J."/>
        </authorList>
    </citation>
    <scope>NUCLEOTIDE SEQUENCE</scope>
    <source>
        <strain evidence="2">ChiSxjej1B13-7958</strain>
    </source>
</reference>
<dbReference type="Pfam" id="PF14209">
    <property type="entry name" value="DUF4321"/>
    <property type="match status" value="1"/>
</dbReference>
<evidence type="ECO:0000313" key="2">
    <source>
        <dbReference type="EMBL" id="HIR46972.1"/>
    </source>
</evidence>
<evidence type="ECO:0000313" key="3">
    <source>
        <dbReference type="Proteomes" id="UP000824242"/>
    </source>
</evidence>
<reference evidence="2" key="1">
    <citation type="submission" date="2020-10" db="EMBL/GenBank/DDBJ databases">
        <authorList>
            <person name="Gilroy R."/>
        </authorList>
    </citation>
    <scope>NUCLEOTIDE SEQUENCE</scope>
    <source>
        <strain evidence="2">ChiSxjej1B13-7958</strain>
    </source>
</reference>
<keyword evidence="1" id="KW-1133">Transmembrane helix</keyword>
<name>A0A9D1AMR6_9FIRM</name>
<keyword evidence="1" id="KW-0472">Membrane</keyword>
<dbReference type="AlphaFoldDB" id="A0A9D1AMR6"/>
<dbReference type="EMBL" id="DVGZ01000047">
    <property type="protein sequence ID" value="HIR46972.1"/>
    <property type="molecule type" value="Genomic_DNA"/>
</dbReference>
<comment type="caution">
    <text evidence="2">The sequence shown here is derived from an EMBL/GenBank/DDBJ whole genome shotgun (WGS) entry which is preliminary data.</text>
</comment>
<dbReference type="InterPro" id="IPR025470">
    <property type="entry name" value="DUF4321"/>
</dbReference>